<evidence type="ECO:0000256" key="1">
    <source>
        <dbReference type="SAM" id="MobiDB-lite"/>
    </source>
</evidence>
<feature type="compositionally biased region" description="Basic and acidic residues" evidence="1">
    <location>
        <begin position="456"/>
        <end position="468"/>
    </location>
</feature>
<proteinExistence type="predicted"/>
<dbReference type="Proteomes" id="UP001149163">
    <property type="component" value="Unassembled WGS sequence"/>
</dbReference>
<feature type="region of interest" description="Disordered" evidence="1">
    <location>
        <begin position="436"/>
        <end position="487"/>
    </location>
</feature>
<keyword evidence="3" id="KW-1185">Reference proteome</keyword>
<accession>A0A9W9HLF2</accession>
<dbReference type="PANTHER" id="PTHR38887">
    <property type="entry name" value="CHROMOSOME 21, WHOLE GENOME SHOTGUN SEQUENCE"/>
    <property type="match status" value="1"/>
</dbReference>
<dbReference type="AlphaFoldDB" id="A0A9W9HLF2"/>
<comment type="caution">
    <text evidence="2">The sequence shown here is derived from an EMBL/GenBank/DDBJ whole genome shotgun (WGS) entry which is preliminary data.</text>
</comment>
<reference evidence="2" key="1">
    <citation type="submission" date="2022-11" db="EMBL/GenBank/DDBJ databases">
        <authorList>
            <person name="Petersen C."/>
        </authorList>
    </citation>
    <scope>NUCLEOTIDE SEQUENCE</scope>
    <source>
        <strain evidence="2">IBT 26290</strain>
    </source>
</reference>
<protein>
    <submittedName>
        <fullName evidence="2">Uncharacterized protein</fullName>
    </submittedName>
</protein>
<gene>
    <name evidence="2" type="ORF">N7482_010381</name>
</gene>
<feature type="region of interest" description="Disordered" evidence="1">
    <location>
        <begin position="19"/>
        <end position="90"/>
    </location>
</feature>
<dbReference type="PANTHER" id="PTHR38887:SF1">
    <property type="entry name" value="RAS MODIFICATION PROTEIN ERF4"/>
    <property type="match status" value="1"/>
</dbReference>
<dbReference type="GeneID" id="81431681"/>
<dbReference type="InterPro" id="IPR053221">
    <property type="entry name" value="Burnettramic_acid_biosynth"/>
</dbReference>
<feature type="compositionally biased region" description="Basic residues" evidence="1">
    <location>
        <begin position="469"/>
        <end position="487"/>
    </location>
</feature>
<organism evidence="2 3">
    <name type="scientific">Penicillium canariense</name>
    <dbReference type="NCBI Taxonomy" id="189055"/>
    <lineage>
        <taxon>Eukaryota</taxon>
        <taxon>Fungi</taxon>
        <taxon>Dikarya</taxon>
        <taxon>Ascomycota</taxon>
        <taxon>Pezizomycotina</taxon>
        <taxon>Eurotiomycetes</taxon>
        <taxon>Eurotiomycetidae</taxon>
        <taxon>Eurotiales</taxon>
        <taxon>Aspergillaceae</taxon>
        <taxon>Penicillium</taxon>
    </lineage>
</organism>
<dbReference type="RefSeq" id="XP_056538462.1">
    <property type="nucleotide sequence ID" value="XM_056692505.1"/>
</dbReference>
<dbReference type="EMBL" id="JAPQKN010000008">
    <property type="protein sequence ID" value="KAJ5151129.1"/>
    <property type="molecule type" value="Genomic_DNA"/>
</dbReference>
<evidence type="ECO:0000313" key="2">
    <source>
        <dbReference type="EMBL" id="KAJ5151129.1"/>
    </source>
</evidence>
<reference evidence="2" key="2">
    <citation type="journal article" date="2023" name="IMA Fungus">
        <title>Comparative genomic study of the Penicillium genus elucidates a diverse pangenome and 15 lateral gene transfer events.</title>
        <authorList>
            <person name="Petersen C."/>
            <person name="Sorensen T."/>
            <person name="Nielsen M.R."/>
            <person name="Sondergaard T.E."/>
            <person name="Sorensen J.L."/>
            <person name="Fitzpatrick D.A."/>
            <person name="Frisvad J.C."/>
            <person name="Nielsen K.L."/>
        </authorList>
    </citation>
    <scope>NUCLEOTIDE SEQUENCE</scope>
    <source>
        <strain evidence="2">IBT 26290</strain>
    </source>
</reference>
<evidence type="ECO:0000313" key="3">
    <source>
        <dbReference type="Proteomes" id="UP001149163"/>
    </source>
</evidence>
<dbReference type="OrthoDB" id="3433125at2759"/>
<name>A0A9W9HLF2_9EURO</name>
<feature type="compositionally biased region" description="Basic and acidic residues" evidence="1">
    <location>
        <begin position="57"/>
        <end position="78"/>
    </location>
</feature>
<sequence length="530" mass="58380">MGKLVKLLGSGIGLTSEAIHAARSRSRSHSEQPSSSAGTTDTAPPEYVDVTDSVAEDLIHRGQAERVVNTDEKKRPLKADTAGYDCDSDSSEAEELGALGQDEAAWELDDMAERVRPPTYEESETASATEIEDVKGKKEEEMVRELVRRAGPLPQPLQSIPCPVIIPQRRPKNKDRGFVRAYAPVLADCGISQEVFLRFLENWDKASKASPWIDVVFIAAGIVGFVPEVAAQVISTVVQVAAGTARELQSRSRRNTFLDRVNQDLLMPRGLYAMIMAFKDEIAGQQSGSLYRLSSSLGKALFATERLDINETVAKFSNPDPEMSKLKKGLKDIRLTSGQTRGQIELPQAAELVFPDLDRVVEHALEEEGKAKGKSKESGTRDKLKNAGTWVQDYLDRRGQAFYASEHQGSSLAVPSAERAPMVSRYNDPDHPATSGSLISLLTGGAVNPPARRQARREMKREYKDARRIARGRSPRGPRRVKRKGGRKTIIKKIMQQDVLYLLIVNLPTPEEVQQSVTRLENVMAQAGAV</sequence>